<dbReference type="AlphaFoldDB" id="A0A437UPR5"/>
<feature type="domain" description="Cobalamin synthesis G N-terminal" evidence="2">
    <location>
        <begin position="54"/>
        <end position="132"/>
    </location>
</feature>
<sequence length="352" mass="38914">MNKAAILALMSTGIQLAKELRGKWDQEIPIFVSEDNLDEEVLPFPTGKFSTGIQVLFKQYDALICIMATGIVVRSIAGVLEDKRNDPAIVVIDEKGRHTISLLSGHIGGGNQLTLEIAAKLNSCPVITTATDVQNVTALDLLSKELNGWYADFKETTKRVNRLLAEHQAVGLIQRGNWVRDLRGLSLLKEGDSFNSYEAVLLISDKREELESEKIIQIVPRRYVLGIGAKKGIDFSIIKEEYLAFCQSVNIHFRSIKKIVSIDIKQQEAGICQLAEWLEIPFETYSAAELLTVSEKYPQSAFVKKVTGVGSVCLAAADLASNGKVVTERYANKGVTFALGKDENDTCYTLWD</sequence>
<dbReference type="EMBL" id="RYZS01000001">
    <property type="protein sequence ID" value="RVU95624.1"/>
    <property type="molecule type" value="Genomic_DNA"/>
</dbReference>
<dbReference type="Gene3D" id="3.40.50.11220">
    <property type="match status" value="1"/>
</dbReference>
<dbReference type="RefSeq" id="WP_127979267.1">
    <property type="nucleotide sequence ID" value="NZ_JBPFKW010000078.1"/>
</dbReference>
<reference evidence="4 5" key="1">
    <citation type="submission" date="2018-12" db="EMBL/GenBank/DDBJ databases">
        <title>A novel vanA-carrying plasmid in a clinical isolate of Enterococcus avium.</title>
        <authorList>
            <person name="Bernasconi O.J."/>
            <person name="Luzzaro F."/>
            <person name="Endimiani A."/>
        </authorList>
    </citation>
    <scope>NUCLEOTIDE SEQUENCE [LARGE SCALE GENOMIC DNA]</scope>
    <source>
        <strain evidence="4 5">LC0559/18</strain>
    </source>
</reference>
<dbReference type="InterPro" id="IPR021744">
    <property type="entry name" value="CbiG_N"/>
</dbReference>
<comment type="caution">
    <text evidence="4">The sequence shown here is derived from an EMBL/GenBank/DDBJ whole genome shotgun (WGS) entry which is preliminary data.</text>
</comment>
<feature type="domain" description="CobE/GbiG C-terminal" evidence="1">
    <location>
        <begin position="223"/>
        <end position="339"/>
    </location>
</feature>
<dbReference type="PANTHER" id="PTHR37477">
    <property type="entry name" value="COBALT-PRECORRIN-5A HYDROLASE"/>
    <property type="match status" value="1"/>
</dbReference>
<dbReference type="Gene3D" id="3.30.420.180">
    <property type="entry name" value="CobE/GbiG C-terminal domain"/>
    <property type="match status" value="1"/>
</dbReference>
<accession>A0A437UPR5</accession>
<dbReference type="InterPro" id="IPR002750">
    <property type="entry name" value="CobE/GbiG_C"/>
</dbReference>
<dbReference type="Proteomes" id="UP000288388">
    <property type="component" value="Unassembled WGS sequence"/>
</dbReference>
<evidence type="ECO:0000313" key="5">
    <source>
        <dbReference type="Proteomes" id="UP000288388"/>
    </source>
</evidence>
<evidence type="ECO:0000313" key="4">
    <source>
        <dbReference type="EMBL" id="RVU95624.1"/>
    </source>
</evidence>
<dbReference type="SUPFAM" id="SSF159664">
    <property type="entry name" value="CobE/GbiG C-terminal domain-like"/>
    <property type="match status" value="1"/>
</dbReference>
<dbReference type="Pfam" id="PF11760">
    <property type="entry name" value="CbiG_N"/>
    <property type="match status" value="1"/>
</dbReference>
<name>A0A437UPR5_ENTAV</name>
<dbReference type="InterPro" id="IPR052553">
    <property type="entry name" value="CbiG_hydrolase"/>
</dbReference>
<protein>
    <recommendedName>
        <fullName evidence="6">Cobalt-precorrin 5A hydrolase</fullName>
    </recommendedName>
</protein>
<dbReference type="Pfam" id="PF01890">
    <property type="entry name" value="CbiG_C"/>
    <property type="match status" value="1"/>
</dbReference>
<dbReference type="PANTHER" id="PTHR37477:SF1">
    <property type="entry name" value="COBALT-PRECORRIN-5A HYDROLASE"/>
    <property type="match status" value="1"/>
</dbReference>
<dbReference type="GO" id="GO:0009236">
    <property type="term" value="P:cobalamin biosynthetic process"/>
    <property type="evidence" value="ECO:0007669"/>
    <property type="project" value="InterPro"/>
</dbReference>
<feature type="domain" description="Cobalamin biosynthesis central region" evidence="3">
    <location>
        <begin position="138"/>
        <end position="220"/>
    </location>
</feature>
<evidence type="ECO:0000259" key="3">
    <source>
        <dbReference type="Pfam" id="PF11761"/>
    </source>
</evidence>
<gene>
    <name evidence="4" type="ORF">EK398_12665</name>
</gene>
<dbReference type="InterPro" id="IPR021745">
    <property type="entry name" value="CbiG_mid"/>
</dbReference>
<dbReference type="SUPFAM" id="SSF159672">
    <property type="entry name" value="CbiG N-terminal domain-like"/>
    <property type="match status" value="1"/>
</dbReference>
<evidence type="ECO:0008006" key="6">
    <source>
        <dbReference type="Google" id="ProtNLM"/>
    </source>
</evidence>
<evidence type="ECO:0000259" key="1">
    <source>
        <dbReference type="Pfam" id="PF01890"/>
    </source>
</evidence>
<dbReference type="Pfam" id="PF11761">
    <property type="entry name" value="CbiG_mid"/>
    <property type="match status" value="1"/>
</dbReference>
<dbReference type="InterPro" id="IPR038029">
    <property type="entry name" value="GbiG_N_sf"/>
</dbReference>
<evidence type="ECO:0000259" key="2">
    <source>
        <dbReference type="Pfam" id="PF11760"/>
    </source>
</evidence>
<organism evidence="4 5">
    <name type="scientific">Enterococcus avium</name>
    <name type="common">Streptococcus avium</name>
    <dbReference type="NCBI Taxonomy" id="33945"/>
    <lineage>
        <taxon>Bacteria</taxon>
        <taxon>Bacillati</taxon>
        <taxon>Bacillota</taxon>
        <taxon>Bacilli</taxon>
        <taxon>Lactobacillales</taxon>
        <taxon>Enterococcaceae</taxon>
        <taxon>Enterococcus</taxon>
    </lineage>
</organism>
<proteinExistence type="predicted"/>
<dbReference type="InterPro" id="IPR036518">
    <property type="entry name" value="CobE/GbiG_C_sf"/>
</dbReference>